<dbReference type="InterPro" id="IPR054612">
    <property type="entry name" value="Phage_capsid-like_C"/>
</dbReference>
<comment type="caution">
    <text evidence="3">The sequence shown here is derived from an EMBL/GenBank/DDBJ whole genome shotgun (WGS) entry which is preliminary data.</text>
</comment>
<evidence type="ECO:0000259" key="2">
    <source>
        <dbReference type="Pfam" id="PF05065"/>
    </source>
</evidence>
<comment type="subcellular location">
    <subcellularLocation>
        <location evidence="1">Virion</location>
    </subcellularLocation>
</comment>
<dbReference type="SUPFAM" id="SSF56563">
    <property type="entry name" value="Major capsid protein gp5"/>
    <property type="match status" value="1"/>
</dbReference>
<dbReference type="Gene3D" id="3.30.2320.10">
    <property type="entry name" value="hypothetical protein PF0899 domain"/>
    <property type="match status" value="1"/>
</dbReference>
<evidence type="ECO:0000313" key="3">
    <source>
        <dbReference type="EMBL" id="TDN86837.1"/>
    </source>
</evidence>
<dbReference type="Pfam" id="PF05065">
    <property type="entry name" value="Phage_capsid"/>
    <property type="match status" value="1"/>
</dbReference>
<sequence>MNMPLISLPRGLMAVSAAGGRPGATATMDTVLEALEDFKAKYNGRLDSLESFLDAQAKQTAADKLGCGGGIGTLRAADPDYSATFANYFRSGVSEEAVRTAQATGERAQIMASMQSGSESDGGYLAPVEWDRQIGQAQRIRSPLRRLCDVRVTTTGAYSTLWKLTGPGSGWVGETAPRPATSTPTFASITFGHGEIYANPAITQRLLDDGAINVQEWLATEVSEEFDKQEGIAFISGDGSNKPYGLLGYVVGGAHEGQHPGGSIQADASGDAATVTVDGLVDFTYQLPAPYRQNAAWLMNSQTAATIAKMKDGEGNFIWRESLAAGQPATLLGRRVEIDENMPNIAADALPILFGDFQAGYVINDRQGVRVLRDPFTNKPFVHFYVTKRVGGGLKDPNAIRALKIAAA</sequence>
<dbReference type="EMBL" id="SNWD01000001">
    <property type="protein sequence ID" value="TDN86837.1"/>
    <property type="molecule type" value="Genomic_DNA"/>
</dbReference>
<reference evidence="3 4" key="1">
    <citation type="submission" date="2019-03" db="EMBL/GenBank/DDBJ databases">
        <title>Genomic Encyclopedia of Type Strains, Phase IV (KMG-IV): sequencing the most valuable type-strain genomes for metagenomic binning, comparative biology and taxonomic classification.</title>
        <authorList>
            <person name="Goeker M."/>
        </authorList>
    </citation>
    <scope>NUCLEOTIDE SEQUENCE [LARGE SCALE GENOMIC DNA]</scope>
    <source>
        <strain evidence="3 4">DSM 25059</strain>
    </source>
</reference>
<gene>
    <name evidence="3" type="ORF">EV664_101415</name>
</gene>
<dbReference type="RefSeq" id="WP_211338440.1">
    <property type="nucleotide sequence ID" value="NZ_BMLU01000001.1"/>
</dbReference>
<protein>
    <submittedName>
        <fullName evidence="3">HK97 family phage major capsid protein</fullName>
    </submittedName>
</protein>
<organism evidence="3 4">
    <name type="scientific">Stakelama pacifica</name>
    <dbReference type="NCBI Taxonomy" id="517720"/>
    <lineage>
        <taxon>Bacteria</taxon>
        <taxon>Pseudomonadati</taxon>
        <taxon>Pseudomonadota</taxon>
        <taxon>Alphaproteobacteria</taxon>
        <taxon>Sphingomonadales</taxon>
        <taxon>Sphingomonadaceae</taxon>
        <taxon>Stakelama</taxon>
    </lineage>
</organism>
<evidence type="ECO:0000313" key="4">
    <source>
        <dbReference type="Proteomes" id="UP000295493"/>
    </source>
</evidence>
<proteinExistence type="predicted"/>
<dbReference type="NCBIfam" id="TIGR01554">
    <property type="entry name" value="major_cap_HK97"/>
    <property type="match status" value="1"/>
</dbReference>
<name>A0A4R6FYD1_9SPHN</name>
<dbReference type="Gene3D" id="3.30.2400.10">
    <property type="entry name" value="Major capsid protein gp5"/>
    <property type="match status" value="1"/>
</dbReference>
<dbReference type="InterPro" id="IPR024455">
    <property type="entry name" value="Phage_capsid"/>
</dbReference>
<feature type="domain" description="Phage capsid-like C-terminal" evidence="2">
    <location>
        <begin position="122"/>
        <end position="404"/>
    </location>
</feature>
<evidence type="ECO:0000256" key="1">
    <source>
        <dbReference type="ARBA" id="ARBA00004328"/>
    </source>
</evidence>
<keyword evidence="4" id="KW-1185">Reference proteome</keyword>
<dbReference type="AlphaFoldDB" id="A0A4R6FYD1"/>
<accession>A0A4R6FYD1</accession>
<dbReference type="Proteomes" id="UP000295493">
    <property type="component" value="Unassembled WGS sequence"/>
</dbReference>